<evidence type="ECO:0000256" key="3">
    <source>
        <dbReference type="SAM" id="MobiDB-lite"/>
    </source>
</evidence>
<reference evidence="4" key="1">
    <citation type="submission" date="2020-11" db="EMBL/GenBank/DDBJ databases">
        <authorList>
            <consortium name="DOE Joint Genome Institute"/>
            <person name="Ahrendt S."/>
            <person name="Riley R."/>
            <person name="Andreopoulos W."/>
            <person name="Labutti K."/>
            <person name="Pangilinan J."/>
            <person name="Ruiz-Duenas F.J."/>
            <person name="Barrasa J.M."/>
            <person name="Sanchez-Garcia M."/>
            <person name="Camarero S."/>
            <person name="Miyauchi S."/>
            <person name="Serrano A."/>
            <person name="Linde D."/>
            <person name="Babiker R."/>
            <person name="Drula E."/>
            <person name="Ayuso-Fernandez I."/>
            <person name="Pacheco R."/>
            <person name="Padilla G."/>
            <person name="Ferreira P."/>
            <person name="Barriuso J."/>
            <person name="Kellner H."/>
            <person name="Castanera R."/>
            <person name="Alfaro M."/>
            <person name="Ramirez L."/>
            <person name="Pisabarro A.G."/>
            <person name="Kuo A."/>
            <person name="Tritt A."/>
            <person name="Lipzen A."/>
            <person name="He G."/>
            <person name="Yan M."/>
            <person name="Ng V."/>
            <person name="Cullen D."/>
            <person name="Martin F."/>
            <person name="Rosso M.-N."/>
            <person name="Henrissat B."/>
            <person name="Hibbett D."/>
            <person name="Martinez A.T."/>
            <person name="Grigoriev I.V."/>
        </authorList>
    </citation>
    <scope>NUCLEOTIDE SEQUENCE</scope>
    <source>
        <strain evidence="4">CBS 506.95</strain>
    </source>
</reference>
<dbReference type="GO" id="GO:0006620">
    <property type="term" value="P:post-translational protein targeting to endoplasmic reticulum membrane"/>
    <property type="evidence" value="ECO:0007669"/>
    <property type="project" value="TreeGrafter"/>
</dbReference>
<gene>
    <name evidence="4" type="ORF">CPB83DRAFT_782965</name>
</gene>
<dbReference type="GO" id="GO:0072380">
    <property type="term" value="C:TRC complex"/>
    <property type="evidence" value="ECO:0007669"/>
    <property type="project" value="TreeGrafter"/>
</dbReference>
<evidence type="ECO:0000313" key="5">
    <source>
        <dbReference type="Proteomes" id="UP000807306"/>
    </source>
</evidence>
<keyword evidence="1" id="KW-0677">Repeat</keyword>
<dbReference type="AlphaFoldDB" id="A0A9P6EP66"/>
<evidence type="ECO:0000313" key="4">
    <source>
        <dbReference type="EMBL" id="KAF9533411.1"/>
    </source>
</evidence>
<dbReference type="GO" id="GO:0016020">
    <property type="term" value="C:membrane"/>
    <property type="evidence" value="ECO:0007669"/>
    <property type="project" value="TreeGrafter"/>
</dbReference>
<evidence type="ECO:0000256" key="1">
    <source>
        <dbReference type="ARBA" id="ARBA00022737"/>
    </source>
</evidence>
<dbReference type="InterPro" id="IPR011990">
    <property type="entry name" value="TPR-like_helical_dom_sf"/>
</dbReference>
<dbReference type="InterPro" id="IPR019734">
    <property type="entry name" value="TPR_rpt"/>
</dbReference>
<accession>A0A9P6EP66</accession>
<dbReference type="Proteomes" id="UP000807306">
    <property type="component" value="Unassembled WGS sequence"/>
</dbReference>
<name>A0A9P6EP66_9AGAR</name>
<dbReference type="PANTHER" id="PTHR45831:SF2">
    <property type="entry name" value="LD24721P"/>
    <property type="match status" value="1"/>
</dbReference>
<dbReference type="InterPro" id="IPR047150">
    <property type="entry name" value="SGT"/>
</dbReference>
<keyword evidence="5" id="KW-1185">Reference proteome</keyword>
<proteinExistence type="predicted"/>
<feature type="region of interest" description="Disordered" evidence="3">
    <location>
        <begin position="1"/>
        <end position="23"/>
    </location>
</feature>
<protein>
    <submittedName>
        <fullName evidence="4">Uncharacterized protein</fullName>
    </submittedName>
</protein>
<evidence type="ECO:0000256" key="2">
    <source>
        <dbReference type="ARBA" id="ARBA00022803"/>
    </source>
</evidence>
<dbReference type="Gene3D" id="1.25.40.10">
    <property type="entry name" value="Tetratricopeptide repeat domain"/>
    <property type="match status" value="1"/>
</dbReference>
<sequence>MASSSSRRLQKKSGNENGLGGMKPQGIMELMQKVPPNPVTGKVEMSDVMRYLEQHPDEMTNIAEAVDKIHKSRPPVDLKTYDYKALGKTIVHETFWVLQLEPFGYVDHSGKEVDTNTVQGTSGVRPTFIFYCYDDKGAYRITHQCVGLPNADTVLEVIQKAIATPEIPLKPKLPWFFLLSIKLAGHAESLRPFLDSLPKPFHWRVETKEEAQGVHDGVDGLNHKGKITAMTRAEKAKNEGNKSFSKKDREAALKSYKQALDLVEDVLCQKPTEAEEKAAKKLQAICFANRAAAYMIPGEGCDASKALEDGKAAEAADPSYNKSYIRQASAYQSLGDLDGAKDAIARALKRKDLENDNGLVDRFIELLTNGKGFPDEESLFRDFMQDTIRDKKSAIRMRGVEGLYKERVISHFKTLLP</sequence>
<dbReference type="SMART" id="SM00028">
    <property type="entry name" value="TPR"/>
    <property type="match status" value="2"/>
</dbReference>
<comment type="caution">
    <text evidence="4">The sequence shown here is derived from an EMBL/GenBank/DDBJ whole genome shotgun (WGS) entry which is preliminary data.</text>
</comment>
<dbReference type="GO" id="GO:0060090">
    <property type="term" value="F:molecular adaptor activity"/>
    <property type="evidence" value="ECO:0007669"/>
    <property type="project" value="TreeGrafter"/>
</dbReference>
<keyword evidence="2" id="KW-0802">TPR repeat</keyword>
<dbReference type="SUPFAM" id="SSF48452">
    <property type="entry name" value="TPR-like"/>
    <property type="match status" value="1"/>
</dbReference>
<dbReference type="OrthoDB" id="2942533at2759"/>
<dbReference type="EMBL" id="MU157828">
    <property type="protein sequence ID" value="KAF9533411.1"/>
    <property type="molecule type" value="Genomic_DNA"/>
</dbReference>
<organism evidence="4 5">
    <name type="scientific">Crepidotus variabilis</name>
    <dbReference type="NCBI Taxonomy" id="179855"/>
    <lineage>
        <taxon>Eukaryota</taxon>
        <taxon>Fungi</taxon>
        <taxon>Dikarya</taxon>
        <taxon>Basidiomycota</taxon>
        <taxon>Agaricomycotina</taxon>
        <taxon>Agaricomycetes</taxon>
        <taxon>Agaricomycetidae</taxon>
        <taxon>Agaricales</taxon>
        <taxon>Agaricineae</taxon>
        <taxon>Crepidotaceae</taxon>
        <taxon>Crepidotus</taxon>
    </lineage>
</organism>
<dbReference type="PANTHER" id="PTHR45831">
    <property type="entry name" value="LD24721P"/>
    <property type="match status" value="1"/>
</dbReference>